<protein>
    <submittedName>
        <fullName evidence="3">TRI39 ligase</fullName>
    </submittedName>
</protein>
<name>A0ABS2XEK7_POLSP</name>
<keyword evidence="4" id="KW-1185">Reference proteome</keyword>
<dbReference type="InterPro" id="IPR003877">
    <property type="entry name" value="SPRY_dom"/>
</dbReference>
<accession>A0ABS2XEK7</accession>
<dbReference type="PANTHER" id="PTHR24103">
    <property type="entry name" value="E3 UBIQUITIN-PROTEIN LIGASE TRIM"/>
    <property type="match status" value="1"/>
</dbReference>
<dbReference type="SMART" id="SM00449">
    <property type="entry name" value="SPRY"/>
    <property type="match status" value="1"/>
</dbReference>
<organism evidence="3 4">
    <name type="scientific">Polyodon spathula</name>
    <name type="common">North American paddlefish</name>
    <name type="synonym">Squalus spathula</name>
    <dbReference type="NCBI Taxonomy" id="7913"/>
    <lineage>
        <taxon>Eukaryota</taxon>
        <taxon>Metazoa</taxon>
        <taxon>Chordata</taxon>
        <taxon>Craniata</taxon>
        <taxon>Vertebrata</taxon>
        <taxon>Euteleostomi</taxon>
        <taxon>Actinopterygii</taxon>
        <taxon>Chondrostei</taxon>
        <taxon>Acipenseriformes</taxon>
        <taxon>Polyodontidae</taxon>
        <taxon>Polyodon</taxon>
    </lineage>
</organism>
<dbReference type="InterPro" id="IPR043136">
    <property type="entry name" value="B30.2/SPRY_sf"/>
</dbReference>
<evidence type="ECO:0000313" key="3">
    <source>
        <dbReference type="EMBL" id="MBN3272609.1"/>
    </source>
</evidence>
<comment type="caution">
    <text evidence="3">The sequence shown here is derived from an EMBL/GenBank/DDBJ whole genome shotgun (WGS) entry which is preliminary data.</text>
</comment>
<reference evidence="3" key="1">
    <citation type="journal article" date="2021" name="Cell">
        <title>Tracing the genetic footprints of vertebrate landing in non-teleost ray-finned fishes.</title>
        <authorList>
            <person name="Bi X."/>
            <person name="Wang K."/>
            <person name="Yang L."/>
            <person name="Pan H."/>
            <person name="Jiang H."/>
            <person name="Wei Q."/>
            <person name="Fang M."/>
            <person name="Yu H."/>
            <person name="Zhu C."/>
            <person name="Cai Y."/>
            <person name="He Y."/>
            <person name="Gan X."/>
            <person name="Zeng H."/>
            <person name="Yu D."/>
            <person name="Zhu Y."/>
            <person name="Jiang H."/>
            <person name="Qiu Q."/>
            <person name="Yang H."/>
            <person name="Zhang Y.E."/>
            <person name="Wang W."/>
            <person name="Zhu M."/>
            <person name="He S."/>
            <person name="Zhang G."/>
        </authorList>
    </citation>
    <scope>NUCLEOTIDE SEQUENCE</scope>
    <source>
        <strain evidence="3">Pddl_001</strain>
    </source>
</reference>
<keyword evidence="1" id="KW-0732">Signal</keyword>
<dbReference type="Pfam" id="PF00622">
    <property type="entry name" value="SPRY"/>
    <property type="match status" value="1"/>
</dbReference>
<keyword evidence="3" id="KW-0436">Ligase</keyword>
<feature type="non-terminal residue" evidence="3">
    <location>
        <position position="258"/>
    </location>
</feature>
<dbReference type="InterPro" id="IPR013320">
    <property type="entry name" value="ConA-like_dom_sf"/>
</dbReference>
<feature type="signal peptide" evidence="1">
    <location>
        <begin position="1"/>
        <end position="21"/>
    </location>
</feature>
<feature type="non-terminal residue" evidence="3">
    <location>
        <position position="1"/>
    </location>
</feature>
<gene>
    <name evidence="3" type="primary">Trim39_7</name>
    <name evidence="3" type="ORF">GTO93_0014517</name>
</gene>
<sequence>MVLLGFSPLLIASLFVNFVFSRSLIKSVSMKSIVVISGISDYVCCCEPGIDYAEILKKLNAVGYVTNRVWQQICEAKTEVTLNPATAGPGLTVNVDDSLVKFTGVREAEWPSVLGREVFTSGRHYWEVEVGEKGYWAVGVSTHPGEKIIPEKPEEGYWLVRLSARGRKYEAVGKSLFTNPPPSLQDSQPSLLLTLEHKLYKVGMYLNYCKGELSFYNVYDADNRYAMHTFKYNFTEVVYPVFSPGCHDKGPLKITRFD</sequence>
<feature type="domain" description="B30.2/SPRY" evidence="2">
    <location>
        <begin position="60"/>
        <end position="258"/>
    </location>
</feature>
<dbReference type="GO" id="GO:0016874">
    <property type="term" value="F:ligase activity"/>
    <property type="evidence" value="ECO:0007669"/>
    <property type="project" value="UniProtKB-KW"/>
</dbReference>
<proteinExistence type="predicted"/>
<evidence type="ECO:0000259" key="2">
    <source>
        <dbReference type="PROSITE" id="PS50188"/>
    </source>
</evidence>
<dbReference type="EMBL" id="JAAWVQ010022416">
    <property type="protein sequence ID" value="MBN3272609.1"/>
    <property type="molecule type" value="Genomic_DNA"/>
</dbReference>
<dbReference type="InterPro" id="IPR050143">
    <property type="entry name" value="TRIM/RBCC"/>
</dbReference>
<dbReference type="InterPro" id="IPR003879">
    <property type="entry name" value="Butyrophylin_SPRY"/>
</dbReference>
<feature type="chain" id="PRO_5046659489" evidence="1">
    <location>
        <begin position="22"/>
        <end position="258"/>
    </location>
</feature>
<dbReference type="PROSITE" id="PS50188">
    <property type="entry name" value="B302_SPRY"/>
    <property type="match status" value="1"/>
</dbReference>
<evidence type="ECO:0000313" key="4">
    <source>
        <dbReference type="Proteomes" id="UP001166093"/>
    </source>
</evidence>
<dbReference type="InterPro" id="IPR001870">
    <property type="entry name" value="B30.2/SPRY"/>
</dbReference>
<dbReference type="SUPFAM" id="SSF49899">
    <property type="entry name" value="Concanavalin A-like lectins/glucanases"/>
    <property type="match status" value="1"/>
</dbReference>
<evidence type="ECO:0000256" key="1">
    <source>
        <dbReference type="SAM" id="SignalP"/>
    </source>
</evidence>
<dbReference type="Proteomes" id="UP001166093">
    <property type="component" value="Unassembled WGS sequence"/>
</dbReference>
<dbReference type="Gene3D" id="2.60.120.920">
    <property type="match status" value="1"/>
</dbReference>
<dbReference type="PRINTS" id="PR01407">
    <property type="entry name" value="BUTYPHLNCDUF"/>
</dbReference>